<dbReference type="AlphaFoldDB" id="D2QE97"/>
<evidence type="ECO:0000256" key="2">
    <source>
        <dbReference type="SAM" id="SignalP"/>
    </source>
</evidence>
<dbReference type="Pfam" id="PF03190">
    <property type="entry name" value="Thioredox_DsbH"/>
    <property type="match status" value="1"/>
</dbReference>
<dbReference type="HOGENOM" id="CLU_032298_1_0_10"/>
<sequence length="466" mass="52629">MNSFVSRLLLSFVLLASCKPGAYSLPVSFNEPPGIVFFKGSWKDVLAEAKRQNKPVFLDVYTTWCPPCKRMAIEAFPNPKLGAHYNVHFINYQLDAEKDEGPAIARQYLVGSYPTALFIAPNGDLIHRAVGYGGINAMLVQADHVLSLPRLKSTVAKGDKAYAEGKRDPDFLKKYIQTRQSLNRPISDVLDAYIDALPESERTTAQTVQFVAETIQSTDTKAFELLIANRPSLLTTDSAQESLLQAIFRALYRVVRSDFERAITTNDEQLLEKVIVNSERDATSANPFVTRREAEKQEAANDYRLTFYKRTRNFARYQTIAEPIARDQLMSQAIADLHEQDSVIAMRMQTAESALPDSIRNNPAFNPPMKKHLISSKVARTLNEIADTYRTMGTSAIHWEPALAWAERSVRLYRTHTLLHTFAQLLQKLGRIQDAVYAQKEAIHEAEKEGWPTHDYEAELADMGRN</sequence>
<evidence type="ECO:0000313" key="5">
    <source>
        <dbReference type="Proteomes" id="UP000002028"/>
    </source>
</evidence>
<keyword evidence="5" id="KW-1185">Reference proteome</keyword>
<evidence type="ECO:0000256" key="1">
    <source>
        <dbReference type="ARBA" id="ARBA00022729"/>
    </source>
</evidence>
<dbReference type="GO" id="GO:0006950">
    <property type="term" value="P:response to stress"/>
    <property type="evidence" value="ECO:0007669"/>
    <property type="project" value="UniProtKB-ARBA"/>
</dbReference>
<accession>D2QE97</accession>
<dbReference type="Gene3D" id="1.25.40.10">
    <property type="entry name" value="Tetratricopeptide repeat domain"/>
    <property type="match status" value="1"/>
</dbReference>
<gene>
    <name evidence="4" type="ordered locus">Slin_0388</name>
</gene>
<dbReference type="PANTHER" id="PTHR15337">
    <property type="entry name" value="ANTERIOR GRADIENT PROTEIN-RELATED"/>
    <property type="match status" value="1"/>
</dbReference>
<dbReference type="eggNOG" id="COG1331">
    <property type="taxonomic scope" value="Bacteria"/>
</dbReference>
<reference evidence="4 5" key="1">
    <citation type="journal article" date="2010" name="Stand. Genomic Sci.">
        <title>Complete genome sequence of Spirosoma linguale type strain (1).</title>
        <authorList>
            <person name="Lail K."/>
            <person name="Sikorski J."/>
            <person name="Saunders E."/>
            <person name="Lapidus A."/>
            <person name="Glavina Del Rio T."/>
            <person name="Copeland A."/>
            <person name="Tice H."/>
            <person name="Cheng J.-F."/>
            <person name="Lucas S."/>
            <person name="Nolan M."/>
            <person name="Bruce D."/>
            <person name="Goodwin L."/>
            <person name="Pitluck S."/>
            <person name="Ivanova N."/>
            <person name="Mavromatis K."/>
            <person name="Ovchinnikova G."/>
            <person name="Pati A."/>
            <person name="Chen A."/>
            <person name="Palaniappan K."/>
            <person name="Land M."/>
            <person name="Hauser L."/>
            <person name="Chang Y.-J."/>
            <person name="Jeffries C.D."/>
            <person name="Chain P."/>
            <person name="Brettin T."/>
            <person name="Detter J.C."/>
            <person name="Schuetze A."/>
            <person name="Rohde M."/>
            <person name="Tindall B.J."/>
            <person name="Goeker M."/>
            <person name="Bristow J."/>
            <person name="Eisen J.A."/>
            <person name="Markowitz V."/>
            <person name="Hugenholtz P."/>
            <person name="Kyrpides N.C."/>
            <person name="Klenk H.-P."/>
            <person name="Chen F."/>
        </authorList>
    </citation>
    <scope>NUCLEOTIDE SEQUENCE [LARGE SCALE GENOMIC DNA]</scope>
    <source>
        <strain evidence="5">ATCC 33905 / DSM 74 / LMG 10896 / Claus 1</strain>
    </source>
</reference>
<dbReference type="InterPro" id="IPR011990">
    <property type="entry name" value="TPR-like_helical_dom_sf"/>
</dbReference>
<name>D2QE97_SPILD</name>
<dbReference type="PROSITE" id="PS51352">
    <property type="entry name" value="THIOREDOXIN_2"/>
    <property type="match status" value="1"/>
</dbReference>
<organism evidence="4 5">
    <name type="scientific">Spirosoma linguale (strain ATCC 33905 / DSM 74 / LMG 10896 / Claus 1)</name>
    <dbReference type="NCBI Taxonomy" id="504472"/>
    <lineage>
        <taxon>Bacteria</taxon>
        <taxon>Pseudomonadati</taxon>
        <taxon>Bacteroidota</taxon>
        <taxon>Cytophagia</taxon>
        <taxon>Cytophagales</taxon>
        <taxon>Cytophagaceae</taxon>
        <taxon>Spirosoma</taxon>
    </lineage>
</organism>
<dbReference type="InterPro" id="IPR004879">
    <property type="entry name" value="Ssp411-like_TRX"/>
</dbReference>
<feature type="chain" id="PRO_5003034655" evidence="2">
    <location>
        <begin position="23"/>
        <end position="466"/>
    </location>
</feature>
<feature type="signal peptide" evidence="2">
    <location>
        <begin position="1"/>
        <end position="22"/>
    </location>
</feature>
<dbReference type="InterPro" id="IPR013766">
    <property type="entry name" value="Thioredoxin_domain"/>
</dbReference>
<dbReference type="PANTHER" id="PTHR15337:SF11">
    <property type="entry name" value="THIOREDOXIN DOMAIN-CONTAINING PROTEIN"/>
    <property type="match status" value="1"/>
</dbReference>
<proteinExistence type="predicted"/>
<evidence type="ECO:0000313" key="4">
    <source>
        <dbReference type="EMBL" id="ADB36452.1"/>
    </source>
</evidence>
<dbReference type="InterPro" id="IPR051099">
    <property type="entry name" value="AGR/TXD"/>
</dbReference>
<dbReference type="KEGG" id="sli:Slin_0388"/>
<dbReference type="STRING" id="504472.Slin_0388"/>
<dbReference type="Gene3D" id="3.40.30.10">
    <property type="entry name" value="Glutaredoxin"/>
    <property type="match status" value="1"/>
</dbReference>
<dbReference type="EMBL" id="CP001769">
    <property type="protein sequence ID" value="ADB36452.1"/>
    <property type="molecule type" value="Genomic_DNA"/>
</dbReference>
<dbReference type="Proteomes" id="UP000002028">
    <property type="component" value="Chromosome"/>
</dbReference>
<protein>
    <submittedName>
        <fullName evidence="4">Thioredoxin domain protein</fullName>
    </submittedName>
</protein>
<keyword evidence="1 2" id="KW-0732">Signal</keyword>
<feature type="domain" description="Thioredoxin" evidence="3">
    <location>
        <begin position="18"/>
        <end position="156"/>
    </location>
</feature>
<evidence type="ECO:0000259" key="3">
    <source>
        <dbReference type="PROSITE" id="PS51352"/>
    </source>
</evidence>
<dbReference type="PROSITE" id="PS51257">
    <property type="entry name" value="PROKAR_LIPOPROTEIN"/>
    <property type="match status" value="1"/>
</dbReference>
<dbReference type="InterPro" id="IPR036249">
    <property type="entry name" value="Thioredoxin-like_sf"/>
</dbReference>
<dbReference type="SUPFAM" id="SSF52833">
    <property type="entry name" value="Thioredoxin-like"/>
    <property type="match status" value="1"/>
</dbReference>
<dbReference type="CDD" id="cd02947">
    <property type="entry name" value="TRX_family"/>
    <property type="match status" value="1"/>
</dbReference>
<dbReference type="RefSeq" id="WP_012925004.1">
    <property type="nucleotide sequence ID" value="NC_013730.1"/>
</dbReference>